<reference evidence="16 17" key="1">
    <citation type="submission" date="2020-04" db="EMBL/GenBank/DDBJ databases">
        <authorList>
            <person name="Wallbank WR R."/>
            <person name="Pardo Diaz C."/>
            <person name="Kozak K."/>
            <person name="Martin S."/>
            <person name="Jiggins C."/>
            <person name="Moest M."/>
            <person name="Warren A I."/>
            <person name="Byers J.R.P. K."/>
            <person name="Montejo-Kovacevich G."/>
            <person name="Yen C E."/>
        </authorList>
    </citation>
    <scope>NUCLEOTIDE SEQUENCE [LARGE SCALE GENOMIC DNA]</scope>
</reference>
<feature type="domain" description="Insulin-like" evidence="13">
    <location>
        <begin position="175"/>
        <end position="252"/>
    </location>
</feature>
<evidence type="ECO:0000313" key="16">
    <source>
        <dbReference type="Proteomes" id="UP000494106"/>
    </source>
</evidence>
<dbReference type="Gene3D" id="1.10.100.10">
    <property type="entry name" value="Insulin-like"/>
    <property type="match status" value="1"/>
</dbReference>
<dbReference type="Gene3D" id="1.10.530.10">
    <property type="match status" value="1"/>
</dbReference>
<keyword evidence="10" id="KW-1015">Disulfide bond</keyword>
<evidence type="ECO:0000259" key="13">
    <source>
        <dbReference type="SMART" id="SM00078"/>
    </source>
</evidence>
<dbReference type="SUPFAM" id="SSF56994">
    <property type="entry name" value="Insulin-like"/>
    <property type="match status" value="1"/>
</dbReference>
<keyword evidence="16" id="KW-1185">Reference proteome</keyword>
<dbReference type="GO" id="GO:0042742">
    <property type="term" value="P:defense response to bacterium"/>
    <property type="evidence" value="ECO:0007669"/>
    <property type="project" value="UniProtKB-KW"/>
</dbReference>
<comment type="catalytic activity">
    <reaction evidence="1">
        <text>Hydrolysis of (1-&gt;4)-beta-linkages between N-acetylmuramic acid and N-acetyl-D-glucosamine residues in a peptidoglycan and between N-acetyl-D-glucosamine residues in chitodextrins.</text>
        <dbReference type="EC" id="3.2.1.17"/>
    </reaction>
</comment>
<evidence type="ECO:0000256" key="12">
    <source>
        <dbReference type="SAM" id="SignalP"/>
    </source>
</evidence>
<evidence type="ECO:0000256" key="8">
    <source>
        <dbReference type="ARBA" id="ARBA00022801"/>
    </source>
</evidence>
<organism evidence="15 16">
    <name type="scientific">Arctia plantaginis</name>
    <name type="common">Wood tiger moth</name>
    <name type="synonym">Phalaena plantaginis</name>
    <dbReference type="NCBI Taxonomy" id="874455"/>
    <lineage>
        <taxon>Eukaryota</taxon>
        <taxon>Metazoa</taxon>
        <taxon>Ecdysozoa</taxon>
        <taxon>Arthropoda</taxon>
        <taxon>Hexapoda</taxon>
        <taxon>Insecta</taxon>
        <taxon>Pterygota</taxon>
        <taxon>Neoptera</taxon>
        <taxon>Endopterygota</taxon>
        <taxon>Lepidoptera</taxon>
        <taxon>Glossata</taxon>
        <taxon>Ditrysia</taxon>
        <taxon>Noctuoidea</taxon>
        <taxon>Erebidae</taxon>
        <taxon>Arctiinae</taxon>
        <taxon>Arctia</taxon>
    </lineage>
</organism>
<keyword evidence="11" id="KW-0964">Secreted</keyword>
<dbReference type="EMBL" id="CADEBC010000561">
    <property type="protein sequence ID" value="CAB3253108.1"/>
    <property type="molecule type" value="Genomic_DNA"/>
</dbReference>
<evidence type="ECO:0000256" key="2">
    <source>
        <dbReference type="ARBA" id="ARBA00009034"/>
    </source>
</evidence>
<dbReference type="PANTHER" id="PTHR11195">
    <property type="entry name" value="DESTABILASE-RELATED"/>
    <property type="match status" value="1"/>
</dbReference>
<dbReference type="GO" id="GO:0031640">
    <property type="term" value="P:killing of cells of another organism"/>
    <property type="evidence" value="ECO:0007669"/>
    <property type="project" value="UniProtKB-KW"/>
</dbReference>
<evidence type="ECO:0000256" key="6">
    <source>
        <dbReference type="ARBA" id="ARBA00022685"/>
    </source>
</evidence>
<dbReference type="InterPro" id="IPR022353">
    <property type="entry name" value="Insulin_CS"/>
</dbReference>
<dbReference type="Pfam" id="PF05497">
    <property type="entry name" value="Destabilase"/>
    <property type="match status" value="1"/>
</dbReference>
<dbReference type="EC" id="3.2.1.17" evidence="3"/>
<accession>A0A8S1B403</accession>
<dbReference type="GO" id="GO:0005179">
    <property type="term" value="F:hormone activity"/>
    <property type="evidence" value="ECO:0007669"/>
    <property type="project" value="InterPro"/>
</dbReference>
<dbReference type="Proteomes" id="UP000494106">
    <property type="component" value="Unassembled WGS sequence"/>
</dbReference>
<dbReference type="EMBL" id="CADEBD010000334">
    <property type="protein sequence ID" value="CAB3246914.1"/>
    <property type="molecule type" value="Genomic_DNA"/>
</dbReference>
<evidence type="ECO:0000313" key="14">
    <source>
        <dbReference type="EMBL" id="CAB3246914.1"/>
    </source>
</evidence>
<comment type="subcellular location">
    <subcellularLocation>
        <location evidence="11">Secreted</location>
    </subcellularLocation>
</comment>
<keyword evidence="7 12" id="KW-0732">Signal</keyword>
<evidence type="ECO:0000256" key="9">
    <source>
        <dbReference type="ARBA" id="ARBA00023295"/>
    </source>
</evidence>
<evidence type="ECO:0000256" key="5">
    <source>
        <dbReference type="ARBA" id="ARBA00022638"/>
    </source>
</evidence>
<dbReference type="PROSITE" id="PS00262">
    <property type="entry name" value="INSULIN"/>
    <property type="match status" value="1"/>
</dbReference>
<dbReference type="CDD" id="cd16890">
    <property type="entry name" value="lyz_i"/>
    <property type="match status" value="1"/>
</dbReference>
<evidence type="ECO:0000256" key="11">
    <source>
        <dbReference type="RuleBase" id="RU000406"/>
    </source>
</evidence>
<comment type="similarity">
    <text evidence="2 11">Belongs to the insulin family.</text>
</comment>
<dbReference type="InterPro" id="IPR036438">
    <property type="entry name" value="Insulin-like_sf"/>
</dbReference>
<feature type="disulfide bond" evidence="10">
    <location>
        <begin position="94"/>
        <end position="100"/>
    </location>
</feature>
<protein>
    <recommendedName>
        <fullName evidence="3">lysozyme</fullName>
        <ecNumber evidence="3">3.2.1.17</ecNumber>
    </recommendedName>
</protein>
<dbReference type="SMART" id="SM00078">
    <property type="entry name" value="IlGF"/>
    <property type="match status" value="1"/>
</dbReference>
<evidence type="ECO:0000313" key="15">
    <source>
        <dbReference type="EMBL" id="CAB3253108.1"/>
    </source>
</evidence>
<feature type="chain" id="PRO_5036434379" description="lysozyme" evidence="12">
    <location>
        <begin position="21"/>
        <end position="259"/>
    </location>
</feature>
<sequence length="259" mass="28315">MASAVIKFSAILMFVVVCFADLAEFDNTHSIPPPPVTEVCLGCICQAASGCTQSLGCEDGACGLFRITHPYWTDAGKPTVDGAPVDSPNAFNNCAFDPYCAARTVQGYMRKFAQDCNGDGQVNCYDYMAIHKRGGYGCVGDLPFQYRSGINMKLLAILLVIALAAVEGHPNIPRTQACGFHLHMRLTAACRHEMSLRNLRQYLESQMPSLHDKFEADRLAVLAKIPKSPPEENVVEACCYRSCTYAELVSYCYVVNGIS</sequence>
<dbReference type="PANTHER" id="PTHR11195:SF22">
    <property type="entry name" value="LYSOZYME"/>
    <property type="match status" value="1"/>
</dbReference>
<feature type="disulfide bond" evidence="10">
    <location>
        <begin position="45"/>
        <end position="51"/>
    </location>
</feature>
<dbReference type="Pfam" id="PF00049">
    <property type="entry name" value="Insulin"/>
    <property type="match status" value="1"/>
</dbReference>
<feature type="disulfide bond" evidence="10">
    <location>
        <begin position="57"/>
        <end position="62"/>
    </location>
</feature>
<name>A0A8S1B403_ARCPL</name>
<dbReference type="PROSITE" id="PS51909">
    <property type="entry name" value="LYSOZYME_I"/>
    <property type="match status" value="1"/>
</dbReference>
<dbReference type="InterPro" id="IPR018247">
    <property type="entry name" value="EF_Hand_1_Ca_BS"/>
</dbReference>
<dbReference type="GO" id="GO:0003796">
    <property type="term" value="F:lysozyme activity"/>
    <property type="evidence" value="ECO:0007669"/>
    <property type="project" value="UniProtKB-EC"/>
</dbReference>
<dbReference type="GO" id="GO:0005576">
    <property type="term" value="C:extracellular region"/>
    <property type="evidence" value="ECO:0007669"/>
    <property type="project" value="UniProtKB-SubCell"/>
</dbReference>
<dbReference type="AlphaFoldDB" id="A0A8S1B403"/>
<keyword evidence="8" id="KW-0378">Hydrolase</keyword>
<keyword evidence="6" id="KW-0165">Cleavage on pair of basic residues</keyword>
<dbReference type="Proteomes" id="UP000494256">
    <property type="component" value="Unassembled WGS sequence"/>
</dbReference>
<evidence type="ECO:0000256" key="4">
    <source>
        <dbReference type="ARBA" id="ARBA00022529"/>
    </source>
</evidence>
<evidence type="ECO:0000256" key="1">
    <source>
        <dbReference type="ARBA" id="ARBA00000632"/>
    </source>
</evidence>
<gene>
    <name evidence="14" type="ORF">APLA_LOCUS11699</name>
    <name evidence="15" type="ORF">APLA_LOCUS13881</name>
</gene>
<keyword evidence="9" id="KW-0326">Glycosidase</keyword>
<keyword evidence="5" id="KW-0081">Bacteriolytic enzyme</keyword>
<dbReference type="PROSITE" id="PS00018">
    <property type="entry name" value="EF_HAND_1"/>
    <property type="match status" value="1"/>
</dbReference>
<dbReference type="InterPro" id="IPR016179">
    <property type="entry name" value="Insulin-like"/>
</dbReference>
<dbReference type="InterPro" id="IPR008597">
    <property type="entry name" value="Invert_lysozyme"/>
</dbReference>
<evidence type="ECO:0000256" key="3">
    <source>
        <dbReference type="ARBA" id="ARBA00012732"/>
    </source>
</evidence>
<evidence type="ECO:0000256" key="10">
    <source>
        <dbReference type="PIRSR" id="PIRSR608597-3"/>
    </source>
</evidence>
<proteinExistence type="inferred from homology"/>
<keyword evidence="4" id="KW-0929">Antimicrobial</keyword>
<comment type="caution">
    <text evidence="15">The sequence shown here is derived from an EMBL/GenBank/DDBJ whole genome shotgun (WGS) entry which is preliminary data.</text>
</comment>
<dbReference type="OrthoDB" id="6337871at2759"/>
<evidence type="ECO:0000256" key="7">
    <source>
        <dbReference type="ARBA" id="ARBA00022729"/>
    </source>
</evidence>
<feature type="disulfide bond" evidence="10">
    <location>
        <begin position="40"/>
        <end position="124"/>
    </location>
</feature>
<feature type="signal peptide" evidence="12">
    <location>
        <begin position="1"/>
        <end position="20"/>
    </location>
</feature>
<dbReference type="FunFam" id="1.10.530.10:FF:000019">
    <property type="entry name" value="lysozyme"/>
    <property type="match status" value="1"/>
</dbReference>
<evidence type="ECO:0000313" key="17">
    <source>
        <dbReference type="Proteomes" id="UP000494256"/>
    </source>
</evidence>